<dbReference type="SUPFAM" id="SSF49464">
    <property type="entry name" value="Carboxypeptidase regulatory domain-like"/>
    <property type="match status" value="1"/>
</dbReference>
<dbReference type="GO" id="GO:0044718">
    <property type="term" value="P:siderophore transmembrane transport"/>
    <property type="evidence" value="ECO:0007669"/>
    <property type="project" value="TreeGrafter"/>
</dbReference>
<accession>E1WSL0</accession>
<dbReference type="Pfam" id="PF13715">
    <property type="entry name" value="CarbopepD_reg_2"/>
    <property type="match status" value="1"/>
</dbReference>
<keyword evidence="2" id="KW-0813">Transport</keyword>
<keyword evidence="3" id="KW-1134">Transmembrane beta strand</keyword>
<name>E1WSL0_BACF6</name>
<evidence type="ECO:0000256" key="6">
    <source>
        <dbReference type="ARBA" id="ARBA00023136"/>
    </source>
</evidence>
<keyword evidence="4" id="KW-0812">Transmembrane</keyword>
<dbReference type="FunFam" id="2.170.130.10:FF:000016">
    <property type="entry name" value="Outer membrane receptor for ferrienterochelin and colicins"/>
    <property type="match status" value="1"/>
</dbReference>
<organism evidence="12 13">
    <name type="scientific">Bacteroides fragilis (strain 638R)</name>
    <dbReference type="NCBI Taxonomy" id="862962"/>
    <lineage>
        <taxon>Bacteria</taxon>
        <taxon>Pseudomonadati</taxon>
        <taxon>Bacteroidota</taxon>
        <taxon>Bacteroidia</taxon>
        <taxon>Bacteroidales</taxon>
        <taxon>Bacteroidaceae</taxon>
        <taxon>Bacteroides</taxon>
    </lineage>
</organism>
<evidence type="ECO:0000256" key="4">
    <source>
        <dbReference type="ARBA" id="ARBA00022692"/>
    </source>
</evidence>
<feature type="chain" id="PRO_5003153864" evidence="9">
    <location>
        <begin position="32"/>
        <end position="802"/>
    </location>
</feature>
<keyword evidence="5 8" id="KW-0798">TonB box</keyword>
<dbReference type="Gene3D" id="2.40.170.20">
    <property type="entry name" value="TonB-dependent receptor, beta-barrel domain"/>
    <property type="match status" value="1"/>
</dbReference>
<comment type="subcellular location">
    <subcellularLocation>
        <location evidence="1">Cell outer membrane</location>
        <topology evidence="1">Multi-pass membrane protein</topology>
    </subcellularLocation>
</comment>
<evidence type="ECO:0000259" key="10">
    <source>
        <dbReference type="Pfam" id="PF00593"/>
    </source>
</evidence>
<dbReference type="InterPro" id="IPR008969">
    <property type="entry name" value="CarboxyPept-like_regulatory"/>
</dbReference>
<dbReference type="Proteomes" id="UP000008560">
    <property type="component" value="Chromosome"/>
</dbReference>
<dbReference type="InterPro" id="IPR012910">
    <property type="entry name" value="Plug_dom"/>
</dbReference>
<dbReference type="HOGENOM" id="CLU_016599_1_1_10"/>
<gene>
    <name evidence="12" type="ordered locus">BF638R_1405</name>
</gene>
<feature type="domain" description="TonB-dependent receptor-like beta-barrel" evidence="10">
    <location>
        <begin position="347"/>
        <end position="735"/>
    </location>
</feature>
<sequence length="802" mass="89876">MHRIYKVYRTGPMKKNVLFLLLLGLLTTVSAQPTHRIKGTVIDKASRQPLEFINVLVLGLGRGGVTDAEGHFNIGEVPPGIYRLQASAVGYKTILTPEYIVSTKDLTIQIETEENLTELEGVTVTASPFRRDPESPVGLRIIGLQEIEKSPGANRDISRIVQSYPGVAFSPAGYRNDLIVRGGSPSENRFYLDGVEIPNINHFSTQGASGGPVGIINADLIREVNFYTGAFPTDRGNAMSSVLDFKLRDGDMERNSLKATLGASEVSLASNGHIGKKTSYLVSVRQSYLQFLFDMLGLPFLPTFTDAQFKLKTRFNANNELTILGLGGIDNMKLNTKLDGEKAEYILSYLPKIQQETFTLGAVYRHYAGIHVQSVVVSYSYLNNRNTKYLNNDESSADNLSLKLRSVEQETKFRIENTSTLGNWKINFGANLDYSQYTNTTFQRVYIDEGRTFDYHTYLGMWRWGIFGTINYATTDERFTASLGVRTDANNFSSGMKGMGDQLSPRLSLSYRLTDGLYLSGNAGLYYQLPPYTGLGFKDNNGAWVNKYLRYMSVSQESLGLSWHPGNTFELSAEGFYKQYDKIPFSIADGIPLACKGNDYGVIGNEALSSTAQGRAYGIEILMKWLIAKKLNLASSFTLFKSEYRNNKQSEYIASAWDNRYIFNMSGTYNFPHNWSLGMKISCIGGAPYTPYDVEKSSLVTAWNAQGRPYYDYTKYNTGRLPAFGQLDVRVDKTFYLKRCMLGFYIDLQNVTNSKFKQPDILMSTGVIENPSAPMAEQRYKMKYITQKSGTLMPTLGITFEY</sequence>
<dbReference type="InterPro" id="IPR036942">
    <property type="entry name" value="Beta-barrel_TonB_sf"/>
</dbReference>
<evidence type="ECO:0000256" key="7">
    <source>
        <dbReference type="ARBA" id="ARBA00023237"/>
    </source>
</evidence>
<dbReference type="AlphaFoldDB" id="E1WSL0"/>
<keyword evidence="6 8" id="KW-0472">Membrane</keyword>
<dbReference type="PATRIC" id="fig|862962.3.peg.1417"/>
<dbReference type="EMBL" id="FQ312004">
    <property type="protein sequence ID" value="CBW21944.1"/>
    <property type="molecule type" value="Genomic_DNA"/>
</dbReference>
<dbReference type="InterPro" id="IPR039426">
    <property type="entry name" value="TonB-dep_rcpt-like"/>
</dbReference>
<dbReference type="PANTHER" id="PTHR30069:SF57">
    <property type="entry name" value="TONB-DEPENDENT RECEPTOR"/>
    <property type="match status" value="1"/>
</dbReference>
<evidence type="ECO:0000313" key="12">
    <source>
        <dbReference type="EMBL" id="CBW21944.1"/>
    </source>
</evidence>
<evidence type="ECO:0000256" key="3">
    <source>
        <dbReference type="ARBA" id="ARBA00022452"/>
    </source>
</evidence>
<dbReference type="Gene3D" id="2.60.40.1120">
    <property type="entry name" value="Carboxypeptidase-like, regulatory domain"/>
    <property type="match status" value="1"/>
</dbReference>
<dbReference type="InterPro" id="IPR037066">
    <property type="entry name" value="Plug_dom_sf"/>
</dbReference>
<dbReference type="Pfam" id="PF07715">
    <property type="entry name" value="Plug"/>
    <property type="match status" value="1"/>
</dbReference>
<dbReference type="PANTHER" id="PTHR30069">
    <property type="entry name" value="TONB-DEPENDENT OUTER MEMBRANE RECEPTOR"/>
    <property type="match status" value="1"/>
</dbReference>
<dbReference type="InterPro" id="IPR000531">
    <property type="entry name" value="Beta-barrel_TonB"/>
</dbReference>
<evidence type="ECO:0000259" key="11">
    <source>
        <dbReference type="Pfam" id="PF07715"/>
    </source>
</evidence>
<reference evidence="12 13" key="1">
    <citation type="journal article" date="2010" name="Microbiology">
        <title>Twenty-eight divergent polysaccharide loci specifying within- and amongst-strain capsule diversity in three strains of Bacteroides fragilis.</title>
        <authorList>
            <person name="Patrick S."/>
            <person name="Blakely G.W."/>
            <person name="Houston S."/>
            <person name="Moore J."/>
            <person name="Abratt V.R."/>
            <person name="Bertalan M."/>
            <person name="Cerdeno-Tarraga A.M."/>
            <person name="Quail M.A."/>
            <person name="Corton N."/>
            <person name="Corton C."/>
            <person name="Bignell A."/>
            <person name="Barron A."/>
            <person name="Clark L."/>
            <person name="Bentley S.D."/>
            <person name="Parkhill J."/>
        </authorList>
    </citation>
    <scope>NUCLEOTIDE SEQUENCE [LARGE SCALE GENOMIC DNA]</scope>
    <source>
        <strain evidence="12 13">638R</strain>
    </source>
</reference>
<feature type="domain" description="TonB-dependent receptor plug" evidence="11">
    <location>
        <begin position="135"/>
        <end position="236"/>
    </location>
</feature>
<proteinExistence type="inferred from homology"/>
<protein>
    <submittedName>
        <fullName evidence="12">Putative TonB dependent outer membrane protein</fullName>
    </submittedName>
</protein>
<evidence type="ECO:0000256" key="9">
    <source>
        <dbReference type="SAM" id="SignalP"/>
    </source>
</evidence>
<dbReference type="GO" id="GO:0015344">
    <property type="term" value="F:siderophore uptake transmembrane transporter activity"/>
    <property type="evidence" value="ECO:0007669"/>
    <property type="project" value="TreeGrafter"/>
</dbReference>
<dbReference type="SUPFAM" id="SSF56935">
    <property type="entry name" value="Porins"/>
    <property type="match status" value="1"/>
</dbReference>
<evidence type="ECO:0000256" key="1">
    <source>
        <dbReference type="ARBA" id="ARBA00004571"/>
    </source>
</evidence>
<evidence type="ECO:0000313" key="13">
    <source>
        <dbReference type="Proteomes" id="UP000008560"/>
    </source>
</evidence>
<keyword evidence="7" id="KW-0998">Cell outer membrane</keyword>
<dbReference type="Gene3D" id="2.170.130.10">
    <property type="entry name" value="TonB-dependent receptor, plug domain"/>
    <property type="match status" value="1"/>
</dbReference>
<comment type="similarity">
    <text evidence="8">Belongs to the TonB-dependent receptor family.</text>
</comment>
<evidence type="ECO:0000256" key="5">
    <source>
        <dbReference type="ARBA" id="ARBA00023077"/>
    </source>
</evidence>
<feature type="signal peptide" evidence="9">
    <location>
        <begin position="1"/>
        <end position="31"/>
    </location>
</feature>
<evidence type="ECO:0000256" key="8">
    <source>
        <dbReference type="RuleBase" id="RU003357"/>
    </source>
</evidence>
<evidence type="ECO:0000256" key="2">
    <source>
        <dbReference type="ARBA" id="ARBA00022448"/>
    </source>
</evidence>
<dbReference type="Pfam" id="PF00593">
    <property type="entry name" value="TonB_dep_Rec_b-barrel"/>
    <property type="match status" value="1"/>
</dbReference>
<dbReference type="GO" id="GO:0009279">
    <property type="term" value="C:cell outer membrane"/>
    <property type="evidence" value="ECO:0007669"/>
    <property type="project" value="UniProtKB-SubCell"/>
</dbReference>
<keyword evidence="9" id="KW-0732">Signal</keyword>
<dbReference type="KEGG" id="bfg:BF638R_1405"/>